<dbReference type="Proteomes" id="UP000186313">
    <property type="component" value="Unassembled WGS sequence"/>
</dbReference>
<evidence type="ECO:0000259" key="2">
    <source>
        <dbReference type="Pfam" id="PF02120"/>
    </source>
</evidence>
<feature type="compositionally biased region" description="Low complexity" evidence="1">
    <location>
        <begin position="452"/>
        <end position="490"/>
    </location>
</feature>
<feature type="region of interest" description="Disordered" evidence="1">
    <location>
        <begin position="568"/>
        <end position="617"/>
    </location>
</feature>
<feature type="compositionally biased region" description="Polar residues" evidence="1">
    <location>
        <begin position="1"/>
        <end position="25"/>
    </location>
</feature>
<feature type="domain" description="Flagellar hook-length control protein-like C-terminal" evidence="2">
    <location>
        <begin position="502"/>
        <end position="585"/>
    </location>
</feature>
<sequence>MNVNPSAVTESTKLSKGVSTSTSASEEVPETEGFFAKLAAMLKGGDKSEAKDAKVSDVEGASTEKLLKADADVEASTVESNSESSEESQAAKQSQSSSVDAAVEGEQQEVKLSPELAKFVEQDDAKGTESEQVQQTVAESEALLGRLEQSNKALQAKDGNSLPPQTVSDEQVESDAMTESAAGMAQAGAVATSQAPAVEESQQVTEAQNVASATNMPQSVQGQTPVAVESETPASAHIEQSVAAETHLTQSDAAQLSADKTTQSMPVDSEQDLAAATVAAGALASPELGATPTGTPIVTGDGAVDQTSTQVDGVAMMHSGQSSAENAELTEDASQAEVIAWATPANATNESSAKLAPEGDGLHKSAAKAAVHPAHLSAAAVSAAQVNSAATNVNTTAAQSTLSPATPMDLSAAQQLQATAAPTVKAEQAALQAALGAKAAATLGKMTHKQESSSASDASLAQQLSHAAGQTTPANQLRAEQAAQAQPALQLSREMAGDQVAERVQMMMSKNLKNIDIRLDPPELGRMQIRMNMNGDNATVHFTVANQQARDMVEHAMPRLREMLAQQGMQLADSSVQQQASGQQQGRYATQNGGGSGQGTSGQHLSGEENLEPDVKLDLNVASKRDGISYYA</sequence>
<dbReference type="PANTHER" id="PTHR37533">
    <property type="entry name" value="FLAGELLAR HOOK-LENGTH CONTROL PROTEIN"/>
    <property type="match status" value="1"/>
</dbReference>
<evidence type="ECO:0000256" key="1">
    <source>
        <dbReference type="SAM" id="MobiDB-lite"/>
    </source>
</evidence>
<dbReference type="RefSeq" id="WP_075706770.1">
    <property type="nucleotide sequence ID" value="NZ_MJMJ01000007.1"/>
</dbReference>
<evidence type="ECO:0000313" key="3">
    <source>
        <dbReference type="EMBL" id="OLQ91754.1"/>
    </source>
</evidence>
<dbReference type="STRING" id="1381081.BIY22_17515"/>
<gene>
    <name evidence="3" type="ORF">BIY22_17515</name>
</gene>
<evidence type="ECO:0000313" key="4">
    <source>
        <dbReference type="Proteomes" id="UP000186313"/>
    </source>
</evidence>
<feature type="compositionally biased region" description="Basic and acidic residues" evidence="1">
    <location>
        <begin position="118"/>
        <end position="129"/>
    </location>
</feature>
<accession>A0A1Q9HM86</accession>
<feature type="region of interest" description="Disordered" evidence="1">
    <location>
        <begin position="1"/>
        <end position="31"/>
    </location>
</feature>
<protein>
    <recommendedName>
        <fullName evidence="2">Flagellar hook-length control protein-like C-terminal domain-containing protein</fullName>
    </recommendedName>
</protein>
<feature type="compositionally biased region" description="Low complexity" evidence="1">
    <location>
        <begin position="574"/>
        <end position="586"/>
    </location>
</feature>
<dbReference type="Gene3D" id="3.30.750.140">
    <property type="match status" value="1"/>
</dbReference>
<dbReference type="InterPro" id="IPR052563">
    <property type="entry name" value="FliK"/>
</dbReference>
<organism evidence="3 4">
    <name type="scientific">Vibrio panuliri</name>
    <dbReference type="NCBI Taxonomy" id="1381081"/>
    <lineage>
        <taxon>Bacteria</taxon>
        <taxon>Pseudomonadati</taxon>
        <taxon>Pseudomonadota</taxon>
        <taxon>Gammaproteobacteria</taxon>
        <taxon>Vibrionales</taxon>
        <taxon>Vibrionaceae</taxon>
        <taxon>Vibrio</taxon>
    </lineage>
</organism>
<feature type="compositionally biased region" description="Low complexity" evidence="1">
    <location>
        <begin position="181"/>
        <end position="191"/>
    </location>
</feature>
<dbReference type="CDD" id="cd17470">
    <property type="entry name" value="T3SS_Flik_C"/>
    <property type="match status" value="1"/>
</dbReference>
<feature type="region of interest" description="Disordered" evidence="1">
    <location>
        <begin position="45"/>
        <end position="237"/>
    </location>
</feature>
<feature type="compositionally biased region" description="Polar residues" evidence="1">
    <location>
        <begin position="192"/>
        <end position="224"/>
    </location>
</feature>
<reference evidence="3 4" key="1">
    <citation type="submission" date="2016-09" db="EMBL/GenBank/DDBJ databases">
        <title>Genomic Taxonomy of the Vibrionaceae.</title>
        <authorList>
            <person name="Gonzalez-Castillo A."/>
            <person name="Gomez-Gil B."/>
            <person name="Enciso-Ibarra K."/>
        </authorList>
    </citation>
    <scope>NUCLEOTIDE SEQUENCE [LARGE SCALE GENOMIC DNA]</scope>
    <source>
        <strain evidence="3 4">CAIM 703</strain>
    </source>
</reference>
<dbReference type="AlphaFoldDB" id="A0A1Q9HM86"/>
<dbReference type="InterPro" id="IPR038610">
    <property type="entry name" value="FliK-like_C_sf"/>
</dbReference>
<feature type="region of interest" description="Disordered" evidence="1">
    <location>
        <begin position="446"/>
        <end position="490"/>
    </location>
</feature>
<feature type="compositionally biased region" description="Low complexity" evidence="1">
    <location>
        <begin position="74"/>
        <end position="104"/>
    </location>
</feature>
<dbReference type="Pfam" id="PF02120">
    <property type="entry name" value="Flg_hook"/>
    <property type="match status" value="1"/>
</dbReference>
<dbReference type="InterPro" id="IPR021136">
    <property type="entry name" value="Flagellar_hook_control-like_C"/>
</dbReference>
<dbReference type="PANTHER" id="PTHR37533:SF2">
    <property type="entry name" value="FLAGELLAR HOOK-LENGTH CONTROL PROTEIN"/>
    <property type="match status" value="1"/>
</dbReference>
<comment type="caution">
    <text evidence="3">The sequence shown here is derived from an EMBL/GenBank/DDBJ whole genome shotgun (WGS) entry which is preliminary data.</text>
</comment>
<proteinExistence type="predicted"/>
<feature type="compositionally biased region" description="Basic and acidic residues" evidence="1">
    <location>
        <begin position="45"/>
        <end position="57"/>
    </location>
</feature>
<dbReference type="OrthoDB" id="1792985at2"/>
<dbReference type="EMBL" id="MJMJ01000007">
    <property type="protein sequence ID" value="OLQ91754.1"/>
    <property type="molecule type" value="Genomic_DNA"/>
</dbReference>
<name>A0A1Q9HM86_9VIBR</name>